<evidence type="ECO:0000313" key="1">
    <source>
        <dbReference type="EMBL" id="AAQ56512.1"/>
    </source>
</evidence>
<dbReference type="EMBL" id="AY360392">
    <property type="protein sequence ID" value="AAQ56512.1"/>
    <property type="molecule type" value="Genomic_DNA"/>
</dbReference>
<gene>
    <name evidence="1" type="ORF">OSJNBa0079E14.4</name>
</gene>
<accession>Q6UU60</accession>
<organism evidence="1">
    <name type="scientific">Oryza sativa subsp. japonica</name>
    <name type="common">Rice</name>
    <dbReference type="NCBI Taxonomy" id="39947"/>
    <lineage>
        <taxon>Eukaryota</taxon>
        <taxon>Viridiplantae</taxon>
        <taxon>Streptophyta</taxon>
        <taxon>Embryophyta</taxon>
        <taxon>Tracheophyta</taxon>
        <taxon>Spermatophyta</taxon>
        <taxon>Magnoliopsida</taxon>
        <taxon>Liliopsida</taxon>
        <taxon>Poales</taxon>
        <taxon>Poaceae</taxon>
        <taxon>BOP clade</taxon>
        <taxon>Oryzoideae</taxon>
        <taxon>Oryzeae</taxon>
        <taxon>Oryzinae</taxon>
        <taxon>Oryza</taxon>
        <taxon>Oryza sativa</taxon>
    </lineage>
</organism>
<sequence length="158" mass="17319">MAKSSPFDIHSSPYILRPRGLWLCEAPALFSALRGLNPYWSHGFGRFGRRASCHTANKPLTGKGEIGASAETVQTMWYDDGELAKLVSSGVLVEGQAFAPGKAVVPKPVDNQTVVFAGFFEAGLRFPCNMLLPEILHLFQVEFPQLRPSALVRIAIFD</sequence>
<dbReference type="AlphaFoldDB" id="Q6UU60"/>
<proteinExistence type="predicted"/>
<protein>
    <submittedName>
        <fullName evidence="1">Uncharacterized protein</fullName>
    </submittedName>
</protein>
<name>Q6UU60_ORYSJ</name>
<reference evidence="1" key="1">
    <citation type="journal article" date="2004" name="Nat. Genet.">
        <title>Sequencing of a rice centromere uncovers active genes.</title>
        <authorList>
            <person name="Nagaki K."/>
            <person name="Cheng Z."/>
            <person name="Ouyang S."/>
            <person name="Talbert P.B."/>
            <person name="Kim M."/>
            <person name="Jones K.M."/>
            <person name="Henikoff S."/>
            <person name="Buell C.R."/>
            <person name="Jiang J."/>
        </authorList>
    </citation>
    <scope>NUCLEOTIDE SEQUENCE</scope>
</reference>